<accession>A0ABS9GY89</accession>
<dbReference type="InterPro" id="IPR012338">
    <property type="entry name" value="Beta-lactam/transpept-like"/>
</dbReference>
<proteinExistence type="predicted"/>
<dbReference type="Proteomes" id="UP001649381">
    <property type="component" value="Unassembled WGS sequence"/>
</dbReference>
<name>A0ABS9GY89_9BACL</name>
<gene>
    <name evidence="3" type="ORF">L2716_08315</name>
</gene>
<evidence type="ECO:0000313" key="4">
    <source>
        <dbReference type="Proteomes" id="UP001649381"/>
    </source>
</evidence>
<organism evidence="3 4">
    <name type="scientific">Pseudalkalibacillus berkeleyi</name>
    <dbReference type="NCBI Taxonomy" id="1069813"/>
    <lineage>
        <taxon>Bacteria</taxon>
        <taxon>Bacillati</taxon>
        <taxon>Bacillota</taxon>
        <taxon>Bacilli</taxon>
        <taxon>Bacillales</taxon>
        <taxon>Fictibacillaceae</taxon>
        <taxon>Pseudalkalibacillus</taxon>
    </lineage>
</organism>
<dbReference type="RefSeq" id="WP_236333561.1">
    <property type="nucleotide sequence ID" value="NZ_JAKIJS010000001.1"/>
</dbReference>
<dbReference type="EMBL" id="JAKIJS010000001">
    <property type="protein sequence ID" value="MCF6137732.1"/>
    <property type="molecule type" value="Genomic_DNA"/>
</dbReference>
<sequence length="357" mass="39962">MSGMELRLELDGIIDKTVPKVVPGCVLKVMSDGVTLYEKAAGHRQTFPSVQPVTLGTVFDIASLTKIITTTMVLKLISDGKFRIDTKLVNLLDIQSPELKNRIREITIFELLTHSSGLVAWYPFYTGNADFFKQLEHLGADLFHMGKDKVVYSDLNFILLGKVIEKITRLKLGDAFHELIKVPLEFTSMRYGPIEQGNVAATEFGNPIEMKMCESRALAFDRWRSTEIPICGEVNDGNTYYFFNGVSGHAGLFSNMEDVCDIGRIYTQPSFAEKVGIKKQLIQEVNNTSVGTRSIGFEKSSIFPEGFGHTGFTGTSLYVHPNRNLVVILLTNRLHQNHPPNINNLRRTIHEAVLSYA</sequence>
<comment type="caution">
    <text evidence="3">The sequence shown here is derived from an EMBL/GenBank/DDBJ whole genome shotgun (WGS) entry which is preliminary data.</text>
</comment>
<dbReference type="PANTHER" id="PTHR43283">
    <property type="entry name" value="BETA-LACTAMASE-RELATED"/>
    <property type="match status" value="1"/>
</dbReference>
<dbReference type="PANTHER" id="PTHR43283:SF11">
    <property type="entry name" value="BETA-LACTAMASE-RELATED DOMAIN-CONTAINING PROTEIN"/>
    <property type="match status" value="1"/>
</dbReference>
<evidence type="ECO:0000313" key="3">
    <source>
        <dbReference type="EMBL" id="MCF6137732.1"/>
    </source>
</evidence>
<reference evidence="3 4" key="1">
    <citation type="submission" date="2022-01" db="EMBL/GenBank/DDBJ databases">
        <title>Alkalihalobacillus sp. EGI L200015, a novel bacterium isolated from a salt lake sediment.</title>
        <authorList>
            <person name="Gao L."/>
            <person name="Fang B.-Z."/>
            <person name="Li W.-J."/>
        </authorList>
    </citation>
    <scope>NUCLEOTIDE SEQUENCE [LARGE SCALE GENOMIC DNA]</scope>
    <source>
        <strain evidence="3 4">KCTC 12718</strain>
    </source>
</reference>
<dbReference type="Pfam" id="PF00144">
    <property type="entry name" value="Beta-lactamase"/>
    <property type="match status" value="1"/>
</dbReference>
<keyword evidence="1" id="KW-0378">Hydrolase</keyword>
<keyword evidence="4" id="KW-1185">Reference proteome</keyword>
<dbReference type="InterPro" id="IPR001466">
    <property type="entry name" value="Beta-lactam-related"/>
</dbReference>
<evidence type="ECO:0000256" key="1">
    <source>
        <dbReference type="ARBA" id="ARBA00022801"/>
    </source>
</evidence>
<dbReference type="InterPro" id="IPR050789">
    <property type="entry name" value="Diverse_Enzym_Activities"/>
</dbReference>
<evidence type="ECO:0000259" key="2">
    <source>
        <dbReference type="Pfam" id="PF00144"/>
    </source>
</evidence>
<feature type="domain" description="Beta-lactamase-related" evidence="2">
    <location>
        <begin position="21"/>
        <end position="345"/>
    </location>
</feature>
<dbReference type="SUPFAM" id="SSF56601">
    <property type="entry name" value="beta-lactamase/transpeptidase-like"/>
    <property type="match status" value="1"/>
</dbReference>
<protein>
    <submittedName>
        <fullName evidence="3">Beta-lactamase family protein</fullName>
    </submittedName>
</protein>
<dbReference type="Gene3D" id="3.40.710.10">
    <property type="entry name" value="DD-peptidase/beta-lactamase superfamily"/>
    <property type="match status" value="1"/>
</dbReference>